<sequence length="553" mass="66251">MAVWDIFNSVREFIEFIPFDKDITGYVVRQITRIIIDPISENESFIILCIEPYYIDYQIIWNKLDLSEHLERSGLDQNWIKLDPSEHIITDLAPYAYGIDENNKFDKVQLTDLDEKTIKYYLGIEPWTLHPAEKILDNYVKQRFQFPRYVIYLDKEKQIRLLIGYSTIQVWHEKRLEFIYVVNNDPETPEEHFEVVEIRYGKNKFDLVIEFEEGKEIKKKKEIRIKIEHEDDIIQIVRNTIKTLVYLNNQSKSINLVFGGKRIKFNKTVRQTKNIITRFTTLYPNSWRLIDFRYKLMLEFIKLKDYPLIIHLLFNEKNAWKNIISKYSKNHKNNEKERPLHSWLVPLKGMLPDEEMYTDLTMLTFFLEYYSNNAMDNIGWMNVVSEIIPVLYKRNYGWYIQQLFFKPCFGRKSLDLSGLKFYEIKNHPNSLKVFIPIAQLVPCDNDLNLKEFSDFENHYIRMVPLIDFATNNEALNTTKENKFMQTITRLFLPRKYSSVRIEEHSHFVQLLRLIEDGDAFYDNPSMEAIMNWIWLCSKIIGIRLDLTFGIFGL</sequence>
<name>A0A8H4B0Q9_GIGMA</name>
<evidence type="ECO:0000313" key="1">
    <source>
        <dbReference type="EMBL" id="KAF0550858.1"/>
    </source>
</evidence>
<keyword evidence="1" id="KW-0675">Receptor</keyword>
<dbReference type="OrthoDB" id="2445510at2759"/>
<accession>A0A8H4B0Q9</accession>
<organism evidence="1 2">
    <name type="scientific">Gigaspora margarita</name>
    <dbReference type="NCBI Taxonomy" id="4874"/>
    <lineage>
        <taxon>Eukaryota</taxon>
        <taxon>Fungi</taxon>
        <taxon>Fungi incertae sedis</taxon>
        <taxon>Mucoromycota</taxon>
        <taxon>Glomeromycotina</taxon>
        <taxon>Glomeromycetes</taxon>
        <taxon>Diversisporales</taxon>
        <taxon>Gigasporaceae</taxon>
        <taxon>Gigaspora</taxon>
    </lineage>
</organism>
<reference evidence="1 2" key="1">
    <citation type="journal article" date="2019" name="Environ. Microbiol.">
        <title>At the nexus of three kingdoms: the genome of the mycorrhizal fungus Gigaspora margarita provides insights into plant, endobacterial and fungal interactions.</title>
        <authorList>
            <person name="Venice F."/>
            <person name="Ghignone S."/>
            <person name="Salvioli di Fossalunga A."/>
            <person name="Amselem J."/>
            <person name="Novero M."/>
            <person name="Xianan X."/>
            <person name="Sedzielewska Toro K."/>
            <person name="Morin E."/>
            <person name="Lipzen A."/>
            <person name="Grigoriev I.V."/>
            <person name="Henrissat B."/>
            <person name="Martin F.M."/>
            <person name="Bonfante P."/>
        </authorList>
    </citation>
    <scope>NUCLEOTIDE SEQUENCE [LARGE SCALE GENOMIC DNA]</scope>
    <source>
        <strain evidence="1 2">BEG34</strain>
    </source>
</reference>
<dbReference type="EMBL" id="WTPW01000080">
    <property type="protein sequence ID" value="KAF0550858.1"/>
    <property type="molecule type" value="Genomic_DNA"/>
</dbReference>
<comment type="caution">
    <text evidence="1">The sequence shown here is derived from an EMBL/GenBank/DDBJ whole genome shotgun (WGS) entry which is preliminary data.</text>
</comment>
<dbReference type="AlphaFoldDB" id="A0A8H4B0Q9"/>
<proteinExistence type="predicted"/>
<protein>
    <submittedName>
        <fullName evidence="1">Transient receptor potential cation channel subfamily a member 1-like isoform x1</fullName>
    </submittedName>
</protein>
<evidence type="ECO:0000313" key="2">
    <source>
        <dbReference type="Proteomes" id="UP000439903"/>
    </source>
</evidence>
<dbReference type="Proteomes" id="UP000439903">
    <property type="component" value="Unassembled WGS sequence"/>
</dbReference>
<keyword evidence="2" id="KW-1185">Reference proteome</keyword>
<gene>
    <name evidence="1" type="ORF">F8M41_023852</name>
</gene>